<comment type="caution">
    <text evidence="1">The sequence shown here is derived from an EMBL/GenBank/DDBJ whole genome shotgun (WGS) entry which is preliminary data.</text>
</comment>
<name>A0A3D5QBH1_FLESI</name>
<proteinExistence type="predicted"/>
<dbReference type="Proteomes" id="UP000262325">
    <property type="component" value="Unassembled WGS sequence"/>
</dbReference>
<evidence type="ECO:0000313" key="1">
    <source>
        <dbReference type="EMBL" id="HCW93191.1"/>
    </source>
</evidence>
<accession>A0A3D5QBH1</accession>
<sequence>MYPLLISPEIVGETGSPSKIGGLGLALLNAESKWLSHLFNWSWYENRCLELEVFSIIWQKINK</sequence>
<dbReference type="EMBL" id="DPPF01000116">
    <property type="protein sequence ID" value="HCW93191.1"/>
    <property type="molecule type" value="Genomic_DNA"/>
</dbReference>
<organism evidence="1 2">
    <name type="scientific">Flexistipes sinusarabici</name>
    <dbReference type="NCBI Taxonomy" id="2352"/>
    <lineage>
        <taxon>Bacteria</taxon>
        <taxon>Pseudomonadati</taxon>
        <taxon>Deferribacterota</taxon>
        <taxon>Deferribacteres</taxon>
        <taxon>Deferribacterales</taxon>
        <taxon>Flexistipitaceae</taxon>
        <taxon>Flexistipes</taxon>
    </lineage>
</organism>
<reference evidence="1 2" key="1">
    <citation type="journal article" date="2018" name="Nat. Biotechnol.">
        <title>A standardized bacterial taxonomy based on genome phylogeny substantially revises the tree of life.</title>
        <authorList>
            <person name="Parks D.H."/>
            <person name="Chuvochina M."/>
            <person name="Waite D.W."/>
            <person name="Rinke C."/>
            <person name="Skarshewski A."/>
            <person name="Chaumeil P.A."/>
            <person name="Hugenholtz P."/>
        </authorList>
    </citation>
    <scope>NUCLEOTIDE SEQUENCE [LARGE SCALE GENOMIC DNA]</scope>
    <source>
        <strain evidence="1">UBA8672</strain>
    </source>
</reference>
<gene>
    <name evidence="1" type="ORF">DHM44_05885</name>
</gene>
<dbReference type="AlphaFoldDB" id="A0A3D5QBH1"/>
<evidence type="ECO:0000313" key="2">
    <source>
        <dbReference type="Proteomes" id="UP000262325"/>
    </source>
</evidence>
<protein>
    <submittedName>
        <fullName evidence="1">Uncharacterized protein</fullName>
    </submittedName>
</protein>